<evidence type="ECO:0000313" key="1">
    <source>
        <dbReference type="EMBL" id="MEL3918207.1"/>
    </source>
</evidence>
<proteinExistence type="predicted"/>
<dbReference type="EMBL" id="JAZDDP010000001">
    <property type="protein sequence ID" value="MEL3918207.1"/>
    <property type="molecule type" value="Genomic_DNA"/>
</dbReference>
<evidence type="ECO:0000313" key="2">
    <source>
        <dbReference type="Proteomes" id="UP001491613"/>
    </source>
</evidence>
<reference evidence="1 2" key="1">
    <citation type="submission" date="2024-01" db="EMBL/GenBank/DDBJ databases">
        <title>Horizontal gene transfer in Aeromonas trota.</title>
        <authorList>
            <person name="Otero Olarra J.E."/>
            <person name="Perez Valdespino A."/>
        </authorList>
    </citation>
    <scope>NUCLEOTIDE SEQUENCE [LARGE SCALE GENOMIC DNA]</scope>
    <source>
        <strain evidence="1 2">9.1</strain>
    </source>
</reference>
<protein>
    <submittedName>
        <fullName evidence="1">Uncharacterized protein</fullName>
    </submittedName>
</protein>
<keyword evidence="2" id="KW-1185">Reference proteome</keyword>
<name>A0ABU9J7L8_AEREN</name>
<sequence length="40" mass="4701">MRLFLVHPPLHDKREPDARTARIAVLRARRLAFTRCISES</sequence>
<accession>A0ABU9J7L8</accession>
<dbReference type="Proteomes" id="UP001491613">
    <property type="component" value="Unassembled WGS sequence"/>
</dbReference>
<dbReference type="RefSeq" id="WP_268872828.1">
    <property type="nucleotide sequence ID" value="NZ_JAAKKB010000003.1"/>
</dbReference>
<gene>
    <name evidence="1" type="ORF">V1482_02130</name>
</gene>
<comment type="caution">
    <text evidence="1">The sequence shown here is derived from an EMBL/GenBank/DDBJ whole genome shotgun (WGS) entry which is preliminary data.</text>
</comment>
<organism evidence="1 2">
    <name type="scientific">Aeromonas enteropelogenes</name>
    <name type="common">Aeromonas trota</name>
    <dbReference type="NCBI Taxonomy" id="29489"/>
    <lineage>
        <taxon>Bacteria</taxon>
        <taxon>Pseudomonadati</taxon>
        <taxon>Pseudomonadota</taxon>
        <taxon>Gammaproteobacteria</taxon>
        <taxon>Aeromonadales</taxon>
        <taxon>Aeromonadaceae</taxon>
        <taxon>Aeromonas</taxon>
    </lineage>
</organism>